<feature type="domain" description="Methyltransferase type 11" evidence="1">
    <location>
        <begin position="103"/>
        <end position="200"/>
    </location>
</feature>
<keyword evidence="2" id="KW-0489">Methyltransferase</keyword>
<comment type="caution">
    <text evidence="2">The sequence shown here is derived from an EMBL/GenBank/DDBJ whole genome shotgun (WGS) entry which is preliminary data.</text>
</comment>
<dbReference type="Gene3D" id="3.40.50.150">
    <property type="entry name" value="Vaccinia Virus protein VP39"/>
    <property type="match status" value="1"/>
</dbReference>
<evidence type="ECO:0000259" key="1">
    <source>
        <dbReference type="Pfam" id="PF08241"/>
    </source>
</evidence>
<evidence type="ECO:0000313" key="3">
    <source>
        <dbReference type="Proteomes" id="UP000248745"/>
    </source>
</evidence>
<dbReference type="Pfam" id="PF08241">
    <property type="entry name" value="Methyltransf_11"/>
    <property type="match status" value="1"/>
</dbReference>
<accession>A0A2W2AKT5</accession>
<protein>
    <submittedName>
        <fullName evidence="2">SAM-dependent methyltransferase</fullName>
    </submittedName>
</protein>
<gene>
    <name evidence="2" type="ORF">DN068_10785</name>
</gene>
<dbReference type="InterPro" id="IPR013216">
    <property type="entry name" value="Methyltransf_11"/>
</dbReference>
<evidence type="ECO:0000313" key="2">
    <source>
        <dbReference type="EMBL" id="PZF72890.1"/>
    </source>
</evidence>
<organism evidence="2 3">
    <name type="scientific">Taibaiella soli</name>
    <dbReference type="NCBI Taxonomy" id="1649169"/>
    <lineage>
        <taxon>Bacteria</taxon>
        <taxon>Pseudomonadati</taxon>
        <taxon>Bacteroidota</taxon>
        <taxon>Chitinophagia</taxon>
        <taxon>Chitinophagales</taxon>
        <taxon>Chitinophagaceae</taxon>
        <taxon>Taibaiella</taxon>
    </lineage>
</organism>
<reference evidence="2 3" key="1">
    <citation type="submission" date="2018-06" db="EMBL/GenBank/DDBJ databases">
        <title>Mucibacter soli gen. nov., sp. nov., a new member of the family Chitinophagaceae producing mucin.</title>
        <authorList>
            <person name="Kim M.-K."/>
            <person name="Park S."/>
            <person name="Kim T.-S."/>
            <person name="Joung Y."/>
            <person name="Han J.-H."/>
            <person name="Kim S.B."/>
        </authorList>
    </citation>
    <scope>NUCLEOTIDE SEQUENCE [LARGE SCALE GENOMIC DNA]</scope>
    <source>
        <strain evidence="2 3">R1-15</strain>
    </source>
</reference>
<dbReference type="OrthoDB" id="9795634at2"/>
<dbReference type="Proteomes" id="UP000248745">
    <property type="component" value="Unassembled WGS sequence"/>
</dbReference>
<keyword evidence="2" id="KW-0808">Transferase</keyword>
<proteinExistence type="predicted"/>
<keyword evidence="3" id="KW-1185">Reference proteome</keyword>
<dbReference type="RefSeq" id="WP_110998923.1">
    <property type="nucleotide sequence ID" value="NZ_QKTW01000016.1"/>
</dbReference>
<name>A0A2W2AKT5_9BACT</name>
<dbReference type="EMBL" id="QKTW01000016">
    <property type="protein sequence ID" value="PZF72890.1"/>
    <property type="molecule type" value="Genomic_DNA"/>
</dbReference>
<dbReference type="GO" id="GO:0032259">
    <property type="term" value="P:methylation"/>
    <property type="evidence" value="ECO:0007669"/>
    <property type="project" value="UniProtKB-KW"/>
</dbReference>
<dbReference type="InterPro" id="IPR029063">
    <property type="entry name" value="SAM-dependent_MTases_sf"/>
</dbReference>
<sequence length="258" mass="29554">MYATAPLIDVYDHSYLNRQINTVVNDHTGRTYPLLKDIPVLLHDRYMRGNNEKYSRLYNWIGGSYDFAEKVISKVMYGNQIAETRREIMSRTQIKNGDRILYVSIGTGMGLNYLPSDVDVSTLEITGVDISIGMLQKCSKNMKKWGIDAELINCCAEALPFEDNYFDAVFHVGGINFFTDKQAAIDEMVRVAKKGAHIMISDETESIVKDTDRKEAVRPPLAMIPFEMKNVALETFWKGRFYCITFQKPEPQHLTVFH</sequence>
<dbReference type="GO" id="GO:0008757">
    <property type="term" value="F:S-adenosylmethionine-dependent methyltransferase activity"/>
    <property type="evidence" value="ECO:0007669"/>
    <property type="project" value="InterPro"/>
</dbReference>
<dbReference type="PANTHER" id="PTHR43591">
    <property type="entry name" value="METHYLTRANSFERASE"/>
    <property type="match status" value="1"/>
</dbReference>
<dbReference type="SUPFAM" id="SSF53335">
    <property type="entry name" value="S-adenosyl-L-methionine-dependent methyltransferases"/>
    <property type="match status" value="1"/>
</dbReference>
<dbReference type="AlphaFoldDB" id="A0A2W2AKT5"/>